<evidence type="ECO:0000256" key="6">
    <source>
        <dbReference type="ARBA" id="ARBA00022763"/>
    </source>
</evidence>
<keyword evidence="21" id="KW-1185">Reference proteome</keyword>
<dbReference type="EMBL" id="BDFD01000028">
    <property type="protein sequence ID" value="GAV21336.1"/>
    <property type="molecule type" value="Genomic_DNA"/>
</dbReference>
<dbReference type="RefSeq" id="WP_072660634.1">
    <property type="nucleotide sequence ID" value="NZ_BDFD01000028.1"/>
</dbReference>
<comment type="cofactor">
    <cofactor evidence="2">
        <name>Zn(2+)</name>
        <dbReference type="ChEBI" id="CHEBI:29105"/>
    </cofactor>
</comment>
<dbReference type="GO" id="GO:0003677">
    <property type="term" value="F:DNA binding"/>
    <property type="evidence" value="ECO:0007669"/>
    <property type="project" value="UniProtKB-KW"/>
</dbReference>
<dbReference type="Gene3D" id="1.10.150.80">
    <property type="entry name" value="HRDC domain"/>
    <property type="match status" value="1"/>
</dbReference>
<accession>A0A1L8CQY6</accession>
<dbReference type="Gene3D" id="3.40.50.300">
    <property type="entry name" value="P-loop containing nucleotide triphosphate hydrolases"/>
    <property type="match status" value="2"/>
</dbReference>
<gene>
    <name evidence="20" type="ORF">MMIC_P2320</name>
</gene>
<dbReference type="STRING" id="1921010.MMIC_P2320"/>
<dbReference type="GO" id="GO:0005524">
    <property type="term" value="F:ATP binding"/>
    <property type="evidence" value="ECO:0007669"/>
    <property type="project" value="UniProtKB-KW"/>
</dbReference>
<comment type="caution">
    <text evidence="20">The sequence shown here is derived from an EMBL/GenBank/DDBJ whole genome shotgun (WGS) entry which is preliminary data.</text>
</comment>
<evidence type="ECO:0000256" key="12">
    <source>
        <dbReference type="ARBA" id="ARBA00023172"/>
    </source>
</evidence>
<evidence type="ECO:0000259" key="18">
    <source>
        <dbReference type="PROSITE" id="PS51192"/>
    </source>
</evidence>
<dbReference type="AlphaFoldDB" id="A0A1L8CQY6"/>
<evidence type="ECO:0000256" key="8">
    <source>
        <dbReference type="ARBA" id="ARBA00022806"/>
    </source>
</evidence>
<evidence type="ECO:0000256" key="4">
    <source>
        <dbReference type="ARBA" id="ARBA00022723"/>
    </source>
</evidence>
<dbReference type="Pfam" id="PF00570">
    <property type="entry name" value="HRDC"/>
    <property type="match status" value="1"/>
</dbReference>
<keyword evidence="6" id="KW-0227">DNA damage</keyword>
<dbReference type="InterPro" id="IPR036388">
    <property type="entry name" value="WH-like_DNA-bd_sf"/>
</dbReference>
<dbReference type="CDD" id="cd18794">
    <property type="entry name" value="SF2_C_RecQ"/>
    <property type="match status" value="1"/>
</dbReference>
<dbReference type="GO" id="GO:0016787">
    <property type="term" value="F:hydrolase activity"/>
    <property type="evidence" value="ECO:0007669"/>
    <property type="project" value="UniProtKB-KW"/>
</dbReference>
<evidence type="ECO:0000256" key="9">
    <source>
        <dbReference type="ARBA" id="ARBA00022833"/>
    </source>
</evidence>
<dbReference type="GO" id="GO:0030894">
    <property type="term" value="C:replisome"/>
    <property type="evidence" value="ECO:0007669"/>
    <property type="project" value="TreeGrafter"/>
</dbReference>
<evidence type="ECO:0000256" key="15">
    <source>
        <dbReference type="ARBA" id="ARBA00034617"/>
    </source>
</evidence>
<feature type="domain" description="Helicase C-terminal" evidence="19">
    <location>
        <begin position="214"/>
        <end position="368"/>
    </location>
</feature>
<dbReference type="FunFam" id="3.40.50.300:FF:001389">
    <property type="entry name" value="ATP-dependent DNA helicase RecQ"/>
    <property type="match status" value="1"/>
</dbReference>
<dbReference type="SMART" id="SM00956">
    <property type="entry name" value="RQC"/>
    <property type="match status" value="1"/>
</dbReference>
<feature type="domain" description="HRDC" evidence="17">
    <location>
        <begin position="530"/>
        <end position="608"/>
    </location>
</feature>
<keyword evidence="5" id="KW-0547">Nucleotide-binding</keyword>
<dbReference type="GO" id="GO:0006310">
    <property type="term" value="P:DNA recombination"/>
    <property type="evidence" value="ECO:0007669"/>
    <property type="project" value="UniProtKB-UniRule"/>
</dbReference>
<evidence type="ECO:0000256" key="14">
    <source>
        <dbReference type="ARBA" id="ARBA00023235"/>
    </source>
</evidence>
<evidence type="ECO:0000259" key="19">
    <source>
        <dbReference type="PROSITE" id="PS51194"/>
    </source>
</evidence>
<proteinExistence type="inferred from homology"/>
<evidence type="ECO:0000256" key="11">
    <source>
        <dbReference type="ARBA" id="ARBA00023125"/>
    </source>
</evidence>
<dbReference type="PROSITE" id="PS50967">
    <property type="entry name" value="HRDC"/>
    <property type="match status" value="1"/>
</dbReference>
<evidence type="ECO:0000256" key="3">
    <source>
        <dbReference type="ARBA" id="ARBA00005446"/>
    </source>
</evidence>
<dbReference type="PROSITE" id="PS51192">
    <property type="entry name" value="HELICASE_ATP_BIND_1"/>
    <property type="match status" value="1"/>
</dbReference>
<dbReference type="SUPFAM" id="SSF47819">
    <property type="entry name" value="HRDC-like"/>
    <property type="match status" value="1"/>
</dbReference>
<evidence type="ECO:0000256" key="5">
    <source>
        <dbReference type="ARBA" id="ARBA00022741"/>
    </source>
</evidence>
<comment type="similarity">
    <text evidence="3">Belongs to the helicase family. RecQ subfamily.</text>
</comment>
<dbReference type="PANTHER" id="PTHR13710:SF105">
    <property type="entry name" value="ATP-DEPENDENT DNA HELICASE Q1"/>
    <property type="match status" value="1"/>
</dbReference>
<keyword evidence="10" id="KW-0067">ATP-binding</keyword>
<dbReference type="InterPro" id="IPR010997">
    <property type="entry name" value="HRDC-like_sf"/>
</dbReference>
<dbReference type="Proteomes" id="UP000231632">
    <property type="component" value="Unassembled WGS sequence"/>
</dbReference>
<dbReference type="Pfam" id="PF00271">
    <property type="entry name" value="Helicase_C"/>
    <property type="match status" value="1"/>
</dbReference>
<dbReference type="GO" id="GO:0006281">
    <property type="term" value="P:DNA repair"/>
    <property type="evidence" value="ECO:0007669"/>
    <property type="project" value="UniProtKB-KW"/>
</dbReference>
<evidence type="ECO:0000256" key="13">
    <source>
        <dbReference type="ARBA" id="ARBA00023204"/>
    </source>
</evidence>
<sequence>MQRAQNILKSVFGYESFRHHQADIIAALIDGSDVFTLMPTGGGKSICYQIPSLIRPGTGIVISPLIALMQDQVDAMKQLGIRAAFLNSTLSVIEQREIELLLSSGELDILYMAPERLLHPTTLSLLDNTEIALFAIDEAHCVSQWGHDFRKEYQQLSMLHERFPGVPRIALTATADNRTRAEIIAQLALDQASVFVNSFDRPNIHYAIHESGNSRDELWRFIQETHAVDSGIVYCQTRKGVETVAAWLSTKGRTALPYHAGLNQDIRQQNQQRFLREEGLIIVATIAFGMGIDKPDVRFVAHMNLPKNIEAYYQETGRAGRDGKPADAWMSYGLKDVVGLRLFTENSDAEEIFKRVMHQKTDAMLGLCELTSCRRIALLAYFGEQMTEPCDNCDNCITPPETWDATVAAQKALSCIYRTGERFGAQYVIDVLTGKSNERIENNHHDQLSTFNIGQEHTGIEWRGFFRQLITHGYLATDSEGYGVLKLTRKSWPLLKKSKTPQTVMLRKLRKAKSKKKKAPAIASDLTTLEQQLFDQLRALRALRARLAKEQNVPPYVIFPDKTLTEMAIVKPNSQGQLLDITGVGQTKLGRYGELFLTEISNSSQYSL</sequence>
<dbReference type="InterPro" id="IPR044876">
    <property type="entry name" value="HRDC_dom_sf"/>
</dbReference>
<keyword evidence="13" id="KW-0234">DNA repair</keyword>
<dbReference type="NCBIfam" id="TIGR00614">
    <property type="entry name" value="recQ_fam"/>
    <property type="match status" value="1"/>
</dbReference>
<dbReference type="GO" id="GO:0009378">
    <property type="term" value="F:four-way junction helicase activity"/>
    <property type="evidence" value="ECO:0007669"/>
    <property type="project" value="TreeGrafter"/>
</dbReference>
<dbReference type="InterPro" id="IPR002121">
    <property type="entry name" value="HRDC_dom"/>
</dbReference>
<keyword evidence="8 20" id="KW-0347">Helicase</keyword>
<dbReference type="EC" id="5.6.2.4" evidence="16"/>
<dbReference type="InterPro" id="IPR001650">
    <property type="entry name" value="Helicase_C-like"/>
</dbReference>
<evidence type="ECO:0000256" key="16">
    <source>
        <dbReference type="NCBIfam" id="TIGR01389"/>
    </source>
</evidence>
<dbReference type="CDD" id="cd17920">
    <property type="entry name" value="DEXHc_RecQ"/>
    <property type="match status" value="1"/>
</dbReference>
<comment type="catalytic activity">
    <reaction evidence="15">
        <text>Couples ATP hydrolysis with the unwinding of duplex DNA by translocating in the 3'-5' direction.</text>
        <dbReference type="EC" id="5.6.2.4"/>
    </reaction>
</comment>
<dbReference type="NCBIfam" id="TIGR01389">
    <property type="entry name" value="recQ"/>
    <property type="match status" value="1"/>
</dbReference>
<dbReference type="SMART" id="SM00341">
    <property type="entry name" value="HRDC"/>
    <property type="match status" value="1"/>
</dbReference>
<evidence type="ECO:0000256" key="2">
    <source>
        <dbReference type="ARBA" id="ARBA00001947"/>
    </source>
</evidence>
<dbReference type="GO" id="GO:0043138">
    <property type="term" value="F:3'-5' DNA helicase activity"/>
    <property type="evidence" value="ECO:0007669"/>
    <property type="project" value="UniProtKB-EC"/>
</dbReference>
<dbReference type="Pfam" id="PF09382">
    <property type="entry name" value="RQC"/>
    <property type="match status" value="1"/>
</dbReference>
<dbReference type="Gene3D" id="1.10.10.10">
    <property type="entry name" value="Winged helix-like DNA-binding domain superfamily/Winged helix DNA-binding domain"/>
    <property type="match status" value="1"/>
</dbReference>
<evidence type="ECO:0000259" key="17">
    <source>
        <dbReference type="PROSITE" id="PS50967"/>
    </source>
</evidence>
<feature type="domain" description="Helicase ATP-binding" evidence="18">
    <location>
        <begin position="25"/>
        <end position="193"/>
    </location>
</feature>
<keyword evidence="11" id="KW-0238">DNA-binding</keyword>
<dbReference type="PANTHER" id="PTHR13710">
    <property type="entry name" value="DNA HELICASE RECQ FAMILY MEMBER"/>
    <property type="match status" value="1"/>
</dbReference>
<dbReference type="OrthoDB" id="5298715at2"/>
<dbReference type="InterPro" id="IPR014001">
    <property type="entry name" value="Helicase_ATP-bd"/>
</dbReference>
<dbReference type="InterPro" id="IPR027417">
    <property type="entry name" value="P-loop_NTPase"/>
</dbReference>
<dbReference type="GO" id="GO:0046872">
    <property type="term" value="F:metal ion binding"/>
    <property type="evidence" value="ECO:0007669"/>
    <property type="project" value="UniProtKB-KW"/>
</dbReference>
<keyword evidence="9" id="KW-0862">Zinc</keyword>
<evidence type="ECO:0000256" key="10">
    <source>
        <dbReference type="ARBA" id="ARBA00022840"/>
    </source>
</evidence>
<keyword evidence="7 20" id="KW-0378">Hydrolase</keyword>
<comment type="cofactor">
    <cofactor evidence="1">
        <name>Mg(2+)</name>
        <dbReference type="ChEBI" id="CHEBI:18420"/>
    </cofactor>
</comment>
<dbReference type="InterPro" id="IPR018982">
    <property type="entry name" value="RQC_domain"/>
</dbReference>
<dbReference type="PROSITE" id="PS51194">
    <property type="entry name" value="HELICASE_CTER"/>
    <property type="match status" value="1"/>
</dbReference>
<dbReference type="InterPro" id="IPR006293">
    <property type="entry name" value="DNA_helicase_ATP-dep_RecQ_bac"/>
</dbReference>
<dbReference type="InterPro" id="IPR032284">
    <property type="entry name" value="RecQ_Zn-bd"/>
</dbReference>
<reference evidence="20 21" key="1">
    <citation type="journal article" date="2017" name="Arch. Microbiol.">
        <title>Mariprofundus micogutta sp. nov., a novel iron-oxidizing zetaproteobacterium isolated from a deep-sea hydrothermal field at the Bayonnaise knoll of the Izu-Ogasawara arc, and a description of Mariprofundales ord. nov. and Zetaproteobacteria classis nov.</title>
        <authorList>
            <person name="Makita H."/>
            <person name="Tanaka E."/>
            <person name="Mitsunobu S."/>
            <person name="Miyazaki M."/>
            <person name="Nunoura T."/>
            <person name="Uematsu K."/>
            <person name="Takaki Y."/>
            <person name="Nishi S."/>
            <person name="Shimamura S."/>
            <person name="Takai K."/>
        </authorList>
    </citation>
    <scope>NUCLEOTIDE SEQUENCE [LARGE SCALE GENOMIC DNA]</scope>
    <source>
        <strain evidence="20 21">ET2</strain>
    </source>
</reference>
<dbReference type="SUPFAM" id="SSF52540">
    <property type="entry name" value="P-loop containing nucleoside triphosphate hydrolases"/>
    <property type="match status" value="2"/>
</dbReference>
<dbReference type="Pfam" id="PF16124">
    <property type="entry name" value="RecQ_Zn_bind"/>
    <property type="match status" value="1"/>
</dbReference>
<keyword evidence="14" id="KW-0413">Isomerase</keyword>
<name>A0A1L8CQY6_9PROT</name>
<dbReference type="Pfam" id="PF00270">
    <property type="entry name" value="DEAD"/>
    <property type="match status" value="1"/>
</dbReference>
<dbReference type="InterPro" id="IPR004589">
    <property type="entry name" value="DNA_helicase_ATP-dep_RecQ"/>
</dbReference>
<dbReference type="GO" id="GO:0005737">
    <property type="term" value="C:cytoplasm"/>
    <property type="evidence" value="ECO:0007669"/>
    <property type="project" value="TreeGrafter"/>
</dbReference>
<evidence type="ECO:0000256" key="1">
    <source>
        <dbReference type="ARBA" id="ARBA00001946"/>
    </source>
</evidence>
<dbReference type="GO" id="GO:0009432">
    <property type="term" value="P:SOS response"/>
    <property type="evidence" value="ECO:0007669"/>
    <property type="project" value="UniProtKB-UniRule"/>
</dbReference>
<dbReference type="GO" id="GO:0006260">
    <property type="term" value="P:DNA replication"/>
    <property type="evidence" value="ECO:0007669"/>
    <property type="project" value="InterPro"/>
</dbReference>
<dbReference type="SMART" id="SM00487">
    <property type="entry name" value="DEXDc"/>
    <property type="match status" value="1"/>
</dbReference>
<evidence type="ECO:0000313" key="20">
    <source>
        <dbReference type="EMBL" id="GAV21336.1"/>
    </source>
</evidence>
<evidence type="ECO:0000256" key="7">
    <source>
        <dbReference type="ARBA" id="ARBA00022801"/>
    </source>
</evidence>
<protein>
    <recommendedName>
        <fullName evidence="16">DNA helicase RecQ</fullName>
        <ecNumber evidence="16">5.6.2.4</ecNumber>
    </recommendedName>
</protein>
<dbReference type="InterPro" id="IPR011545">
    <property type="entry name" value="DEAD/DEAH_box_helicase_dom"/>
</dbReference>
<organism evidence="20 21">
    <name type="scientific">Mariprofundus micogutta</name>
    <dbReference type="NCBI Taxonomy" id="1921010"/>
    <lineage>
        <taxon>Bacteria</taxon>
        <taxon>Pseudomonadati</taxon>
        <taxon>Pseudomonadota</taxon>
        <taxon>Candidatius Mariprofundia</taxon>
        <taxon>Mariprofundales</taxon>
        <taxon>Mariprofundaceae</taxon>
        <taxon>Mariprofundus</taxon>
    </lineage>
</organism>
<dbReference type="SMART" id="SM00490">
    <property type="entry name" value="HELICc"/>
    <property type="match status" value="1"/>
</dbReference>
<keyword evidence="12" id="KW-0233">DNA recombination</keyword>
<keyword evidence="4" id="KW-0479">Metal-binding</keyword>
<evidence type="ECO:0000313" key="21">
    <source>
        <dbReference type="Proteomes" id="UP000231632"/>
    </source>
</evidence>
<dbReference type="GO" id="GO:0043590">
    <property type="term" value="C:bacterial nucleoid"/>
    <property type="evidence" value="ECO:0007669"/>
    <property type="project" value="TreeGrafter"/>
</dbReference>
<dbReference type="FunFam" id="3.40.50.300:FF:000156">
    <property type="entry name" value="ATP-dependent DNA helicase recQ"/>
    <property type="match status" value="1"/>
</dbReference>